<gene>
    <name evidence="2" type="ORF">SEMRO_404_G135820.1</name>
</gene>
<protein>
    <submittedName>
        <fullName evidence="2">Uncharacterized protein</fullName>
    </submittedName>
</protein>
<proteinExistence type="predicted"/>
<dbReference type="EMBL" id="CAICTM010000403">
    <property type="protein sequence ID" value="CAB9509753.1"/>
    <property type="molecule type" value="Genomic_DNA"/>
</dbReference>
<evidence type="ECO:0000256" key="1">
    <source>
        <dbReference type="SAM" id="Phobius"/>
    </source>
</evidence>
<keyword evidence="1" id="KW-0472">Membrane</keyword>
<sequence length="160" mass="16875">MFRAISTGVFMLQGTLFTLVNLMNLWDYRAAVEGATIVVEELEALTSSSNTGASCVAGRLEHCFILLCGILLLSVAQYIKPEDRAVPALGVAAGIAVTVHTELAISTNTFAVEVYQGEFTQLMGIFAYVNGAFGVLFLLVGLGTLAGLAKPSPGDGKKEK</sequence>
<keyword evidence="1" id="KW-1133">Transmembrane helix</keyword>
<feature type="transmembrane region" description="Helical" evidence="1">
    <location>
        <begin position="59"/>
        <end position="79"/>
    </location>
</feature>
<dbReference type="Proteomes" id="UP001153069">
    <property type="component" value="Unassembled WGS sequence"/>
</dbReference>
<comment type="caution">
    <text evidence="2">The sequence shown here is derived from an EMBL/GenBank/DDBJ whole genome shotgun (WGS) entry which is preliminary data.</text>
</comment>
<keyword evidence="1" id="KW-0812">Transmembrane</keyword>
<evidence type="ECO:0000313" key="3">
    <source>
        <dbReference type="Proteomes" id="UP001153069"/>
    </source>
</evidence>
<feature type="transmembrane region" description="Helical" evidence="1">
    <location>
        <begin position="86"/>
        <end position="105"/>
    </location>
</feature>
<keyword evidence="3" id="KW-1185">Reference proteome</keyword>
<evidence type="ECO:0000313" key="2">
    <source>
        <dbReference type="EMBL" id="CAB9509753.1"/>
    </source>
</evidence>
<dbReference type="AlphaFoldDB" id="A0A9N8HCD3"/>
<reference evidence="2" key="1">
    <citation type="submission" date="2020-06" db="EMBL/GenBank/DDBJ databases">
        <authorList>
            <consortium name="Plant Systems Biology data submission"/>
        </authorList>
    </citation>
    <scope>NUCLEOTIDE SEQUENCE</scope>
    <source>
        <strain evidence="2">D6</strain>
    </source>
</reference>
<feature type="transmembrane region" description="Helical" evidence="1">
    <location>
        <begin position="125"/>
        <end position="148"/>
    </location>
</feature>
<feature type="transmembrane region" description="Helical" evidence="1">
    <location>
        <begin position="7"/>
        <end position="26"/>
    </location>
</feature>
<accession>A0A9N8HCD3</accession>
<name>A0A9N8HCD3_9STRA</name>
<organism evidence="2 3">
    <name type="scientific">Seminavis robusta</name>
    <dbReference type="NCBI Taxonomy" id="568900"/>
    <lineage>
        <taxon>Eukaryota</taxon>
        <taxon>Sar</taxon>
        <taxon>Stramenopiles</taxon>
        <taxon>Ochrophyta</taxon>
        <taxon>Bacillariophyta</taxon>
        <taxon>Bacillariophyceae</taxon>
        <taxon>Bacillariophycidae</taxon>
        <taxon>Naviculales</taxon>
        <taxon>Naviculaceae</taxon>
        <taxon>Seminavis</taxon>
    </lineage>
</organism>